<dbReference type="EMBL" id="CP081864">
    <property type="protein sequence ID" value="QZN96773.1"/>
    <property type="molecule type" value="Genomic_DNA"/>
</dbReference>
<dbReference type="Proteomes" id="UP000825886">
    <property type="component" value="Chromosome"/>
</dbReference>
<reference evidence="2 3" key="1">
    <citation type="submission" date="2021-08" db="EMBL/GenBank/DDBJ databases">
        <title>Culture and genomic analysis of Symbiopectobacterium purcellii sp. nov. gen. nov., isolated from the leafhopper Empoasca decipiens.</title>
        <authorList>
            <person name="Nadal-Jimenez P."/>
            <person name="Siozios S."/>
            <person name="Halliday N."/>
            <person name="Camara M."/>
            <person name="Hurst G.D.D."/>
        </authorList>
    </citation>
    <scope>NUCLEOTIDE SEQUENCE [LARGE SCALE GENOMIC DNA]</scope>
    <source>
        <strain evidence="2 3">SyEd1</strain>
    </source>
</reference>
<dbReference type="Pfam" id="PF00144">
    <property type="entry name" value="Beta-lactamase"/>
    <property type="match status" value="1"/>
</dbReference>
<name>A0ABX9ANW5_9ENTR</name>
<protein>
    <submittedName>
        <fullName evidence="2">Beta-lactamase family protein</fullName>
    </submittedName>
</protein>
<evidence type="ECO:0000313" key="2">
    <source>
        <dbReference type="EMBL" id="QZN96773.1"/>
    </source>
</evidence>
<keyword evidence="3" id="KW-1185">Reference proteome</keyword>
<dbReference type="PANTHER" id="PTHR43283:SF3">
    <property type="entry name" value="BETA-LACTAMASE FAMILY PROTEIN (AFU_ORTHOLOGUE AFUA_5G07500)"/>
    <property type="match status" value="1"/>
</dbReference>
<dbReference type="Gene3D" id="3.40.710.10">
    <property type="entry name" value="DD-peptidase/beta-lactamase superfamily"/>
    <property type="match status" value="1"/>
</dbReference>
<dbReference type="InterPro" id="IPR001466">
    <property type="entry name" value="Beta-lactam-related"/>
</dbReference>
<evidence type="ECO:0000259" key="1">
    <source>
        <dbReference type="Pfam" id="PF00144"/>
    </source>
</evidence>
<evidence type="ECO:0000313" key="3">
    <source>
        <dbReference type="Proteomes" id="UP000825886"/>
    </source>
</evidence>
<dbReference type="SUPFAM" id="SSF56601">
    <property type="entry name" value="beta-lactamase/transpeptidase-like"/>
    <property type="match status" value="1"/>
</dbReference>
<gene>
    <name evidence="2" type="ORF">K6K13_04965</name>
</gene>
<proteinExistence type="predicted"/>
<dbReference type="InterPro" id="IPR012338">
    <property type="entry name" value="Beta-lactam/transpept-like"/>
</dbReference>
<accession>A0ABX9ANW5</accession>
<organism evidence="2 3">
    <name type="scientific">Symbiopectobacterium purcellii</name>
    <dbReference type="NCBI Taxonomy" id="2871826"/>
    <lineage>
        <taxon>Bacteria</taxon>
        <taxon>Pseudomonadati</taxon>
        <taxon>Pseudomonadota</taxon>
        <taxon>Gammaproteobacteria</taxon>
        <taxon>Enterobacterales</taxon>
        <taxon>Enterobacteriaceae</taxon>
    </lineage>
</organism>
<dbReference type="InterPro" id="IPR050789">
    <property type="entry name" value="Diverse_Enzym_Activities"/>
</dbReference>
<feature type="domain" description="Beta-lactamase-related" evidence="1">
    <location>
        <begin position="35"/>
        <end position="398"/>
    </location>
</feature>
<dbReference type="PANTHER" id="PTHR43283">
    <property type="entry name" value="BETA-LACTAMASE-RELATED"/>
    <property type="match status" value="1"/>
</dbReference>
<sequence length="410" mass="43615">MPDLTTDDFKDFTVTIPLFPQRSGIPSAPLSTRIQAVIQQALDSHRLVGSVVLVAHHGALIYQQAAGWADREHAQPMALDTIFRLASVSKPIVSTAALVLVAQGKLGLDDDISGWLPEFQPRLADGSTVPITVRQLLSHTAGLSYRFFEADAYGPYAQAGVSDGMDASGITLDENVRRLASVPLLYAPGSAWGYSLATDVLGALIARVHGTSLDKAVCELVTGPLGMVDTGFVVDNAQRVATAYVNDTTQPHRLAEGETVSAFEGAVGITYSPARIFDVEAFPSGGAGMAGTARDLLYLLETLRQGGGALLPDALIEEMGRDQTHGLELINAPGFGFGLGFSVLRDPRLADSPESPGTWRWGGAYGHAWFVDHARGLSVVAFTNTLYEGMSGRFVTDLRDAVYGALEEAQ</sequence>